<keyword evidence="11" id="KW-1185">Reference proteome</keyword>
<keyword evidence="2" id="KW-0813">Transport</keyword>
<evidence type="ECO:0000256" key="3">
    <source>
        <dbReference type="ARBA" id="ARBA00022692"/>
    </source>
</evidence>
<feature type="non-terminal residue" evidence="10">
    <location>
        <position position="1"/>
    </location>
</feature>
<evidence type="ECO:0000256" key="2">
    <source>
        <dbReference type="ARBA" id="ARBA00022448"/>
    </source>
</evidence>
<evidence type="ECO:0000256" key="6">
    <source>
        <dbReference type="ARBA" id="ARBA00023136"/>
    </source>
</evidence>
<name>A0AAD8BIC3_BIOPF</name>
<dbReference type="InterPro" id="IPR003131">
    <property type="entry name" value="T1-type_BTB"/>
</dbReference>
<feature type="compositionally biased region" description="Polar residues" evidence="8">
    <location>
        <begin position="10"/>
        <end position="22"/>
    </location>
</feature>
<dbReference type="AlphaFoldDB" id="A0AAD8BIC3"/>
<gene>
    <name evidence="10" type="ORF">Bpfe_015412</name>
</gene>
<keyword evidence="7" id="KW-0407">Ion channel</keyword>
<keyword evidence="4" id="KW-1133">Transmembrane helix</keyword>
<evidence type="ECO:0000256" key="5">
    <source>
        <dbReference type="ARBA" id="ARBA00023065"/>
    </source>
</evidence>
<dbReference type="GO" id="GO:0051260">
    <property type="term" value="P:protein homooligomerization"/>
    <property type="evidence" value="ECO:0007669"/>
    <property type="project" value="InterPro"/>
</dbReference>
<dbReference type="GO" id="GO:0005251">
    <property type="term" value="F:delayed rectifier potassium channel activity"/>
    <property type="evidence" value="ECO:0007669"/>
    <property type="project" value="TreeGrafter"/>
</dbReference>
<evidence type="ECO:0000256" key="1">
    <source>
        <dbReference type="ARBA" id="ARBA00004141"/>
    </source>
</evidence>
<evidence type="ECO:0000313" key="10">
    <source>
        <dbReference type="EMBL" id="KAK0055121.1"/>
    </source>
</evidence>
<proteinExistence type="predicted"/>
<feature type="region of interest" description="Disordered" evidence="8">
    <location>
        <begin position="1"/>
        <end position="22"/>
    </location>
</feature>
<evidence type="ECO:0000256" key="8">
    <source>
        <dbReference type="SAM" id="MobiDB-lite"/>
    </source>
</evidence>
<keyword evidence="6" id="KW-0472">Membrane</keyword>
<dbReference type="InterPro" id="IPR003974">
    <property type="entry name" value="K_chnl_volt-dep_Kv3"/>
</dbReference>
<protein>
    <submittedName>
        <fullName evidence="10">Potassium voltage-gated channel subfamily C member 1</fullName>
    </submittedName>
</protein>
<dbReference type="InterPro" id="IPR028325">
    <property type="entry name" value="VG_K_chnl"/>
</dbReference>
<dbReference type="Proteomes" id="UP001233172">
    <property type="component" value="Unassembled WGS sequence"/>
</dbReference>
<organism evidence="10 11">
    <name type="scientific">Biomphalaria pfeifferi</name>
    <name type="common">Bloodfluke planorb</name>
    <name type="synonym">Freshwater snail</name>
    <dbReference type="NCBI Taxonomy" id="112525"/>
    <lineage>
        <taxon>Eukaryota</taxon>
        <taxon>Metazoa</taxon>
        <taxon>Spiralia</taxon>
        <taxon>Lophotrochozoa</taxon>
        <taxon>Mollusca</taxon>
        <taxon>Gastropoda</taxon>
        <taxon>Heterobranchia</taxon>
        <taxon>Euthyneura</taxon>
        <taxon>Panpulmonata</taxon>
        <taxon>Hygrophila</taxon>
        <taxon>Lymnaeoidea</taxon>
        <taxon>Planorbidae</taxon>
        <taxon>Biomphalaria</taxon>
    </lineage>
</organism>
<dbReference type="InterPro" id="IPR011333">
    <property type="entry name" value="SKP1/BTB/POZ_sf"/>
</dbReference>
<evidence type="ECO:0000259" key="9">
    <source>
        <dbReference type="Pfam" id="PF02214"/>
    </source>
</evidence>
<evidence type="ECO:0000313" key="11">
    <source>
        <dbReference type="Proteomes" id="UP001233172"/>
    </source>
</evidence>
<dbReference type="GO" id="GO:0008076">
    <property type="term" value="C:voltage-gated potassium channel complex"/>
    <property type="evidence" value="ECO:0007669"/>
    <property type="project" value="InterPro"/>
</dbReference>
<dbReference type="Gene3D" id="3.30.710.10">
    <property type="entry name" value="Potassium Channel Kv1.1, Chain A"/>
    <property type="match status" value="1"/>
</dbReference>
<dbReference type="PANTHER" id="PTHR11537:SF252">
    <property type="entry name" value="POTASSIUM VOLTAGE-GATED CHANNEL PROTEIN SHAW"/>
    <property type="match status" value="1"/>
</dbReference>
<keyword evidence="3" id="KW-0812">Transmembrane</keyword>
<reference evidence="10" key="1">
    <citation type="journal article" date="2023" name="PLoS Negl. Trop. Dis.">
        <title>A genome sequence for Biomphalaria pfeifferi, the major vector snail for the human-infecting parasite Schistosoma mansoni.</title>
        <authorList>
            <person name="Bu L."/>
            <person name="Lu L."/>
            <person name="Laidemitt M.R."/>
            <person name="Zhang S.M."/>
            <person name="Mutuku M."/>
            <person name="Mkoji G."/>
            <person name="Steinauer M."/>
            <person name="Loker E.S."/>
        </authorList>
    </citation>
    <scope>NUCLEOTIDE SEQUENCE</scope>
    <source>
        <strain evidence="10">KasaAsao</strain>
    </source>
</reference>
<dbReference type="EMBL" id="JASAOG010000072">
    <property type="protein sequence ID" value="KAK0055121.1"/>
    <property type="molecule type" value="Genomic_DNA"/>
</dbReference>
<evidence type="ECO:0000256" key="4">
    <source>
        <dbReference type="ARBA" id="ARBA00022989"/>
    </source>
</evidence>
<dbReference type="GO" id="GO:0001508">
    <property type="term" value="P:action potential"/>
    <property type="evidence" value="ECO:0007669"/>
    <property type="project" value="TreeGrafter"/>
</dbReference>
<dbReference type="Pfam" id="PF02214">
    <property type="entry name" value="BTB_2"/>
    <property type="match status" value="1"/>
</dbReference>
<dbReference type="SUPFAM" id="SSF54695">
    <property type="entry name" value="POZ domain"/>
    <property type="match status" value="1"/>
</dbReference>
<sequence length="83" mass="9511">MQLARGQSLLPKTSGKNSNRMTLNVGGVRYETYRSTLKTIPDTRLAWVTDTSVNSPDYDPATGEYFFDRHPGIFNMILNYYRT</sequence>
<comment type="subcellular location">
    <subcellularLocation>
        <location evidence="1">Membrane</location>
        <topology evidence="1">Multi-pass membrane protein</topology>
    </subcellularLocation>
</comment>
<dbReference type="PRINTS" id="PR01498">
    <property type="entry name" value="SHAWCHANNEL"/>
</dbReference>
<evidence type="ECO:0000256" key="7">
    <source>
        <dbReference type="ARBA" id="ARBA00023303"/>
    </source>
</evidence>
<keyword evidence="5" id="KW-0406">Ion transport</keyword>
<feature type="domain" description="Potassium channel tetramerisation-type BTB" evidence="9">
    <location>
        <begin position="22"/>
        <end position="83"/>
    </location>
</feature>
<comment type="caution">
    <text evidence="10">The sequence shown here is derived from an EMBL/GenBank/DDBJ whole genome shotgun (WGS) entry which is preliminary data.</text>
</comment>
<dbReference type="PANTHER" id="PTHR11537">
    <property type="entry name" value="VOLTAGE-GATED POTASSIUM CHANNEL"/>
    <property type="match status" value="1"/>
</dbReference>
<accession>A0AAD8BIC3</accession>
<reference evidence="10" key="2">
    <citation type="submission" date="2023-04" db="EMBL/GenBank/DDBJ databases">
        <authorList>
            <person name="Bu L."/>
            <person name="Lu L."/>
            <person name="Laidemitt M.R."/>
            <person name="Zhang S.M."/>
            <person name="Mutuku M."/>
            <person name="Mkoji G."/>
            <person name="Steinauer M."/>
            <person name="Loker E.S."/>
        </authorList>
    </citation>
    <scope>NUCLEOTIDE SEQUENCE</scope>
    <source>
        <strain evidence="10">KasaAsao</strain>
        <tissue evidence="10">Whole Snail</tissue>
    </source>
</reference>